<sequence length="194" mass="21420">MKTQAGKYSTFRALVAALSLGLLLGGAALAQAESHDRRGDQDRDFSRQTDHARDNGRDSSAHRGQFRGKDSNRGRHQAPAVGTVVARIPNGHIRISIGGIPCFLVGETYYRPVRRGYQVVEAPRHRSNRDWVAVEIKRLNIRSGPGRNFPVIAVAHRGETLHVAGSTPGWQYVQLAQGRYGWVMSRFTQAPARG</sequence>
<dbReference type="OrthoDB" id="5297720at2"/>
<feature type="region of interest" description="Disordered" evidence="1">
    <location>
        <begin position="32"/>
        <end position="80"/>
    </location>
</feature>
<accession>A0A0M4D7Z0</accession>
<feature type="compositionally biased region" description="Basic and acidic residues" evidence="1">
    <location>
        <begin position="33"/>
        <end position="73"/>
    </location>
</feature>
<evidence type="ECO:0000256" key="2">
    <source>
        <dbReference type="SAM" id="SignalP"/>
    </source>
</evidence>
<proteinExistence type="predicted"/>
<feature type="signal peptide" evidence="2">
    <location>
        <begin position="1"/>
        <end position="30"/>
    </location>
</feature>
<gene>
    <name evidence="4" type="ORF">DSOUD_2607</name>
</gene>
<dbReference type="PATRIC" id="fig|1603606.3.peg.2826"/>
<dbReference type="Proteomes" id="UP000057158">
    <property type="component" value="Chromosome"/>
</dbReference>
<dbReference type="InterPro" id="IPR003646">
    <property type="entry name" value="SH3-like_bac-type"/>
</dbReference>
<protein>
    <recommendedName>
        <fullName evidence="3">SH3b domain-containing protein</fullName>
    </recommendedName>
</protein>
<keyword evidence="5" id="KW-1185">Reference proteome</keyword>
<name>A0A0M4D7Z0_9BACT</name>
<dbReference type="EMBL" id="CP010802">
    <property type="protein sequence ID" value="ALC17360.1"/>
    <property type="molecule type" value="Genomic_DNA"/>
</dbReference>
<evidence type="ECO:0000313" key="4">
    <source>
        <dbReference type="EMBL" id="ALC17360.1"/>
    </source>
</evidence>
<dbReference type="SMART" id="SM00287">
    <property type="entry name" value="SH3b"/>
    <property type="match status" value="1"/>
</dbReference>
<keyword evidence="2" id="KW-0732">Signal</keyword>
<feature type="domain" description="SH3b" evidence="3">
    <location>
        <begin position="129"/>
        <end position="191"/>
    </location>
</feature>
<dbReference type="STRING" id="1603606.DSOUD_2607"/>
<evidence type="ECO:0000313" key="5">
    <source>
        <dbReference type="Proteomes" id="UP000057158"/>
    </source>
</evidence>
<dbReference type="Pfam" id="PF08239">
    <property type="entry name" value="SH3_3"/>
    <property type="match status" value="1"/>
</dbReference>
<reference evidence="4 5" key="1">
    <citation type="submission" date="2015-07" db="EMBL/GenBank/DDBJ databases">
        <title>Isolation and Genomic Characterization of a Novel Halophilic Metal-Reducing Deltaproteobacterium from the Deep Subsurface.</title>
        <authorList>
            <person name="Badalamenti J.P."/>
            <person name="Summers Z.M."/>
            <person name="Gralnick J.A."/>
            <person name="Bond D.R."/>
        </authorList>
    </citation>
    <scope>NUCLEOTIDE SEQUENCE [LARGE SCALE GENOMIC DNA]</scope>
    <source>
        <strain evidence="4 5">WTL</strain>
    </source>
</reference>
<dbReference type="RefSeq" id="WP_053551375.1">
    <property type="nucleotide sequence ID" value="NZ_CP010802.1"/>
</dbReference>
<dbReference type="KEGG" id="des:DSOUD_2607"/>
<feature type="chain" id="PRO_5005791995" description="SH3b domain-containing protein" evidence="2">
    <location>
        <begin position="31"/>
        <end position="194"/>
    </location>
</feature>
<organism evidence="4 5">
    <name type="scientific">Desulfuromonas soudanensis</name>
    <dbReference type="NCBI Taxonomy" id="1603606"/>
    <lineage>
        <taxon>Bacteria</taxon>
        <taxon>Pseudomonadati</taxon>
        <taxon>Thermodesulfobacteriota</taxon>
        <taxon>Desulfuromonadia</taxon>
        <taxon>Desulfuromonadales</taxon>
        <taxon>Desulfuromonadaceae</taxon>
        <taxon>Desulfuromonas</taxon>
    </lineage>
</organism>
<evidence type="ECO:0000256" key="1">
    <source>
        <dbReference type="SAM" id="MobiDB-lite"/>
    </source>
</evidence>
<evidence type="ECO:0000259" key="3">
    <source>
        <dbReference type="SMART" id="SM00287"/>
    </source>
</evidence>
<dbReference type="AlphaFoldDB" id="A0A0M4D7Z0"/>
<dbReference type="Gene3D" id="2.30.30.40">
    <property type="entry name" value="SH3 Domains"/>
    <property type="match status" value="1"/>
</dbReference>